<dbReference type="PaxDb" id="2903-EOD27531"/>
<keyword evidence="4 7" id="KW-0472">Membrane</keyword>
<feature type="transmembrane region" description="Helical" evidence="7">
    <location>
        <begin position="753"/>
        <end position="773"/>
    </location>
</feature>
<feature type="transmembrane region" description="Helical" evidence="7">
    <location>
        <begin position="567"/>
        <end position="588"/>
    </location>
</feature>
<keyword evidence="3 7" id="KW-1133">Transmembrane helix</keyword>
<keyword evidence="2 7" id="KW-0812">Transmembrane</keyword>
<dbReference type="EnsemblProtists" id="EOD27531">
    <property type="protein sequence ID" value="EOD27531"/>
    <property type="gene ID" value="EMIHUDRAFT_114548"/>
</dbReference>
<protein>
    <recommendedName>
        <fullName evidence="9">Receptor ligand binding region domain-containing protein</fullName>
    </recommendedName>
</protein>
<dbReference type="PRINTS" id="PR00248">
    <property type="entry name" value="GPCRMGR"/>
</dbReference>
<name>A0A0D3JVJ6_EMIH1</name>
<evidence type="ECO:0000256" key="5">
    <source>
        <dbReference type="ARBA" id="ARBA00023170"/>
    </source>
</evidence>
<dbReference type="Proteomes" id="UP000013827">
    <property type="component" value="Unassembled WGS sequence"/>
</dbReference>
<keyword evidence="6" id="KW-0325">Glycoprotein</keyword>
<evidence type="ECO:0000256" key="4">
    <source>
        <dbReference type="ARBA" id="ARBA00023136"/>
    </source>
</evidence>
<keyword evidence="5" id="KW-0675">Receptor</keyword>
<keyword evidence="8" id="KW-0732">Signal</keyword>
<dbReference type="GeneID" id="17273076"/>
<reference evidence="11" key="1">
    <citation type="journal article" date="2013" name="Nature">
        <title>Pan genome of the phytoplankton Emiliania underpins its global distribution.</title>
        <authorList>
            <person name="Read B.A."/>
            <person name="Kegel J."/>
            <person name="Klute M.J."/>
            <person name="Kuo A."/>
            <person name="Lefebvre S.C."/>
            <person name="Maumus F."/>
            <person name="Mayer C."/>
            <person name="Miller J."/>
            <person name="Monier A."/>
            <person name="Salamov A."/>
            <person name="Young J."/>
            <person name="Aguilar M."/>
            <person name="Claverie J.M."/>
            <person name="Frickenhaus S."/>
            <person name="Gonzalez K."/>
            <person name="Herman E.K."/>
            <person name="Lin Y.C."/>
            <person name="Napier J."/>
            <person name="Ogata H."/>
            <person name="Sarno A.F."/>
            <person name="Shmutz J."/>
            <person name="Schroeder D."/>
            <person name="de Vargas C."/>
            <person name="Verret F."/>
            <person name="von Dassow P."/>
            <person name="Valentin K."/>
            <person name="Van de Peer Y."/>
            <person name="Wheeler G."/>
            <person name="Dacks J.B."/>
            <person name="Delwiche C.F."/>
            <person name="Dyhrman S.T."/>
            <person name="Glockner G."/>
            <person name="John U."/>
            <person name="Richards T."/>
            <person name="Worden A.Z."/>
            <person name="Zhang X."/>
            <person name="Grigoriev I.V."/>
            <person name="Allen A.E."/>
            <person name="Bidle K."/>
            <person name="Borodovsky M."/>
            <person name="Bowler C."/>
            <person name="Brownlee C."/>
            <person name="Cock J.M."/>
            <person name="Elias M."/>
            <person name="Gladyshev V.N."/>
            <person name="Groth M."/>
            <person name="Guda C."/>
            <person name="Hadaegh A."/>
            <person name="Iglesias-Rodriguez M.D."/>
            <person name="Jenkins J."/>
            <person name="Jones B.M."/>
            <person name="Lawson T."/>
            <person name="Leese F."/>
            <person name="Lindquist E."/>
            <person name="Lobanov A."/>
            <person name="Lomsadze A."/>
            <person name="Malik S.B."/>
            <person name="Marsh M.E."/>
            <person name="Mackinder L."/>
            <person name="Mock T."/>
            <person name="Mueller-Roeber B."/>
            <person name="Pagarete A."/>
            <person name="Parker M."/>
            <person name="Probert I."/>
            <person name="Quesneville H."/>
            <person name="Raines C."/>
            <person name="Rensing S.A."/>
            <person name="Riano-Pachon D.M."/>
            <person name="Richier S."/>
            <person name="Rokitta S."/>
            <person name="Shiraiwa Y."/>
            <person name="Soanes D.M."/>
            <person name="van der Giezen M."/>
            <person name="Wahlund T.M."/>
            <person name="Williams B."/>
            <person name="Wilson W."/>
            <person name="Wolfe G."/>
            <person name="Wurch L.L."/>
        </authorList>
    </citation>
    <scope>NUCLEOTIDE SEQUENCE</scope>
</reference>
<dbReference type="PANTHER" id="PTHR24060">
    <property type="entry name" value="METABOTROPIC GLUTAMATE RECEPTOR"/>
    <property type="match status" value="1"/>
</dbReference>
<evidence type="ECO:0000256" key="3">
    <source>
        <dbReference type="ARBA" id="ARBA00022989"/>
    </source>
</evidence>
<dbReference type="GO" id="GO:0004930">
    <property type="term" value="F:G protein-coupled receptor activity"/>
    <property type="evidence" value="ECO:0007669"/>
    <property type="project" value="InterPro"/>
</dbReference>
<dbReference type="InterPro" id="IPR028082">
    <property type="entry name" value="Peripla_BP_I"/>
</dbReference>
<dbReference type="Pfam" id="PF01094">
    <property type="entry name" value="ANF_receptor"/>
    <property type="match status" value="1"/>
</dbReference>
<dbReference type="GO" id="GO:0016020">
    <property type="term" value="C:membrane"/>
    <property type="evidence" value="ECO:0007669"/>
    <property type="project" value="UniProtKB-SubCell"/>
</dbReference>
<evidence type="ECO:0000259" key="9">
    <source>
        <dbReference type="Pfam" id="PF01094"/>
    </source>
</evidence>
<dbReference type="InterPro" id="IPR001828">
    <property type="entry name" value="ANF_lig-bd_rcpt"/>
</dbReference>
<sequence>MPTRLLVLLSSAAVSWAQQEFPNCTLPGAGASNETNASEVNVLFLSAQSTLLFDSYDTCNASGHVWNNSKCWETPDYMLYPVFAYLVARDFNARDGKCVPAFATLGECDKRIIVTLADSRDVGASVVDTVLDSLAWQQLAVRYGGDQPSPLGPTWEDLAFLLAGGTITSLHGVVGPGRSSQSTEIAPLTGALDILQLSYQSASPALDNKRDYPRFGRTITSDAAIGAAVVELWVKLGLTYGAVVHVSGDKGVGYAEAVLVAAEEHNLKNTTKAQLISRAVSSLKQWEPTNNTGCAKGEGRYPDRMDYGCSVNNILFVGFDQQVEAFYEKAVEQGVLVETVPALVLLSDGVSTIDLERLTGIARRAANGAARILAVGGQNSNPLWRNFTSGWSVRAKYRDAINELLPSEWQLPADFFNDDALMSSSEARDAAAYAYATTRSLRPLPTDFGTLGWQNMTNVTDGLRFHGTTGTIEFNRFGSRDKSTANFEVQNELLVGGKFERESLARYDFAADRFDWYDGKDWVVVPEWSEWYDANGHNLVYSFGQPGPVKNPQPLGPPEPNEADATWWIWAAAGAAGASLIVLIPLGLRLYRRVRRLFADAKHTRLVQSQLAEANQALKDAALEMQGAQCTFVFLDAEVIRSGRYEAAGYATLPRLQELEAKHPEWMQKQLLQRHLAYGRHAYREEILAVSHRWEQPDAPDASGVQLQAIREHLQDCPSIKLVWYDFWCMPQGGERTPTEKVDFKRMLQNINILYLGCSVLILQELSYLSRFWTQFEAWCSMQEASVEGLRPAPAARRRCTVMPILQATEVMASELIRMWAGALWWPGGFGRSVDEAIETLASPDVTVTNQSDKELQLYKLRELDSLVREAVAECEVPPRLERQLGRG</sequence>
<evidence type="ECO:0000313" key="11">
    <source>
        <dbReference type="Proteomes" id="UP000013827"/>
    </source>
</evidence>
<dbReference type="InterPro" id="IPR000337">
    <property type="entry name" value="GPCR_3"/>
</dbReference>
<dbReference type="HOGENOM" id="CLU_325027_0_0_1"/>
<dbReference type="RefSeq" id="XP_005779960.1">
    <property type="nucleotide sequence ID" value="XM_005779903.1"/>
</dbReference>
<reference evidence="10" key="2">
    <citation type="submission" date="2024-10" db="UniProtKB">
        <authorList>
            <consortium name="EnsemblProtists"/>
        </authorList>
    </citation>
    <scope>IDENTIFICATION</scope>
</reference>
<evidence type="ECO:0000256" key="2">
    <source>
        <dbReference type="ARBA" id="ARBA00022692"/>
    </source>
</evidence>
<evidence type="ECO:0000256" key="8">
    <source>
        <dbReference type="SAM" id="SignalP"/>
    </source>
</evidence>
<dbReference type="Gene3D" id="3.40.50.2300">
    <property type="match status" value="2"/>
</dbReference>
<feature type="chain" id="PRO_5044264972" description="Receptor ligand binding region domain-containing protein" evidence="8">
    <location>
        <begin position="18"/>
        <end position="888"/>
    </location>
</feature>
<dbReference type="AlphaFoldDB" id="A0A0D3JVJ6"/>
<dbReference type="InterPro" id="IPR050726">
    <property type="entry name" value="mGluR"/>
</dbReference>
<dbReference type="KEGG" id="ehx:EMIHUDRAFT_114548"/>
<evidence type="ECO:0000256" key="6">
    <source>
        <dbReference type="ARBA" id="ARBA00023180"/>
    </source>
</evidence>
<comment type="subcellular location">
    <subcellularLocation>
        <location evidence="1">Membrane</location>
        <topology evidence="1">Multi-pass membrane protein</topology>
    </subcellularLocation>
</comment>
<feature type="domain" description="Receptor ligand binding region" evidence="9">
    <location>
        <begin position="170"/>
        <end position="272"/>
    </location>
</feature>
<evidence type="ECO:0000313" key="10">
    <source>
        <dbReference type="EnsemblProtists" id="EOD27531"/>
    </source>
</evidence>
<dbReference type="SUPFAM" id="SSF53822">
    <property type="entry name" value="Periplasmic binding protein-like I"/>
    <property type="match status" value="1"/>
</dbReference>
<evidence type="ECO:0000256" key="1">
    <source>
        <dbReference type="ARBA" id="ARBA00004141"/>
    </source>
</evidence>
<evidence type="ECO:0000256" key="7">
    <source>
        <dbReference type="SAM" id="Phobius"/>
    </source>
</evidence>
<feature type="signal peptide" evidence="8">
    <location>
        <begin position="1"/>
        <end position="17"/>
    </location>
</feature>
<dbReference type="STRING" id="2903.R1EX37"/>
<proteinExistence type="predicted"/>
<accession>A0A0D3JVJ6</accession>
<organism evidence="10 11">
    <name type="scientific">Emiliania huxleyi (strain CCMP1516)</name>
    <dbReference type="NCBI Taxonomy" id="280463"/>
    <lineage>
        <taxon>Eukaryota</taxon>
        <taxon>Haptista</taxon>
        <taxon>Haptophyta</taxon>
        <taxon>Prymnesiophyceae</taxon>
        <taxon>Isochrysidales</taxon>
        <taxon>Noelaerhabdaceae</taxon>
        <taxon>Emiliania</taxon>
    </lineage>
</organism>
<keyword evidence="11" id="KW-1185">Reference proteome</keyword>